<dbReference type="InterPro" id="IPR004692">
    <property type="entry name" value="SecG"/>
</dbReference>
<accession>A0A1H0S4E1</accession>
<keyword evidence="3 11" id="KW-0813">Transport</keyword>
<comment type="function">
    <text evidence="10 11">Involved in protein export. Participates in an early event of protein translocation.</text>
</comment>
<evidence type="ECO:0000313" key="12">
    <source>
        <dbReference type="EMBL" id="SDP36633.1"/>
    </source>
</evidence>
<dbReference type="Pfam" id="PF03840">
    <property type="entry name" value="SecG"/>
    <property type="match status" value="1"/>
</dbReference>
<comment type="caution">
    <text evidence="11">Lacks conserved residue(s) required for the propagation of feature annotation.</text>
</comment>
<evidence type="ECO:0000256" key="9">
    <source>
        <dbReference type="ARBA" id="ARBA00023136"/>
    </source>
</evidence>
<dbReference type="EMBL" id="FNIR01000012">
    <property type="protein sequence ID" value="SDP36633.1"/>
    <property type="molecule type" value="Genomic_DNA"/>
</dbReference>
<evidence type="ECO:0000313" key="13">
    <source>
        <dbReference type="Proteomes" id="UP000199088"/>
    </source>
</evidence>
<dbReference type="PANTHER" id="PTHR34182">
    <property type="entry name" value="PROTEIN-EXPORT MEMBRANE PROTEIN SECG"/>
    <property type="match status" value="1"/>
</dbReference>
<evidence type="ECO:0000256" key="6">
    <source>
        <dbReference type="ARBA" id="ARBA00022927"/>
    </source>
</evidence>
<dbReference type="PRINTS" id="PR01651">
    <property type="entry name" value="SECGEXPORT"/>
</dbReference>
<evidence type="ECO:0000256" key="4">
    <source>
        <dbReference type="ARBA" id="ARBA00022475"/>
    </source>
</evidence>
<evidence type="ECO:0000256" key="10">
    <source>
        <dbReference type="ARBA" id="ARBA00025182"/>
    </source>
</evidence>
<evidence type="ECO:0000256" key="7">
    <source>
        <dbReference type="ARBA" id="ARBA00022989"/>
    </source>
</evidence>
<organism evidence="12 13">
    <name type="scientific">Klenkia soli</name>
    <dbReference type="NCBI Taxonomy" id="1052260"/>
    <lineage>
        <taxon>Bacteria</taxon>
        <taxon>Bacillati</taxon>
        <taxon>Actinomycetota</taxon>
        <taxon>Actinomycetes</taxon>
        <taxon>Geodermatophilales</taxon>
        <taxon>Geodermatophilaceae</taxon>
        <taxon>Klenkia</taxon>
    </lineage>
</organism>
<evidence type="ECO:0000256" key="2">
    <source>
        <dbReference type="ARBA" id="ARBA00008445"/>
    </source>
</evidence>
<dbReference type="GO" id="GO:0009306">
    <property type="term" value="P:protein secretion"/>
    <property type="evidence" value="ECO:0007669"/>
    <property type="project" value="UniProtKB-UniRule"/>
</dbReference>
<dbReference type="PANTHER" id="PTHR34182:SF1">
    <property type="entry name" value="PROTEIN-EXPORT MEMBRANE PROTEIN SECG"/>
    <property type="match status" value="1"/>
</dbReference>
<keyword evidence="5 11" id="KW-0812">Transmembrane</keyword>
<dbReference type="NCBIfam" id="TIGR00810">
    <property type="entry name" value="secG"/>
    <property type="match status" value="1"/>
</dbReference>
<evidence type="ECO:0000256" key="11">
    <source>
        <dbReference type="RuleBase" id="RU365087"/>
    </source>
</evidence>
<dbReference type="STRING" id="1052260.SAMN05660199_03748"/>
<keyword evidence="7 11" id="KW-1133">Transmembrane helix</keyword>
<dbReference type="RefSeq" id="WP_278247149.1">
    <property type="nucleotide sequence ID" value="NZ_FNIR01000012.1"/>
</dbReference>
<dbReference type="GO" id="GO:0015450">
    <property type="term" value="F:protein-transporting ATPase activity"/>
    <property type="evidence" value="ECO:0007669"/>
    <property type="project" value="UniProtKB-UniRule"/>
</dbReference>
<keyword evidence="8 11" id="KW-0811">Translocation</keyword>
<protein>
    <recommendedName>
        <fullName evidence="11">Protein-export membrane protein SecG</fullName>
    </recommendedName>
</protein>
<feature type="transmembrane region" description="Helical" evidence="11">
    <location>
        <begin position="57"/>
        <end position="75"/>
    </location>
</feature>
<evidence type="ECO:0000256" key="3">
    <source>
        <dbReference type="ARBA" id="ARBA00022448"/>
    </source>
</evidence>
<sequence length="77" mass="8006">MIEIVLNVLLTLTSLLLIVLILLHRGKGGGLSSMFGGAASSSLSGSSVVEKNLNRLTVFTAVIWAVCIIGLGILLKV</sequence>
<gene>
    <name evidence="12" type="ORF">SAMN05660199_03748</name>
</gene>
<keyword evidence="9 11" id="KW-0472">Membrane</keyword>
<comment type="similarity">
    <text evidence="2 11">Belongs to the SecG family.</text>
</comment>
<reference evidence="13" key="1">
    <citation type="submission" date="2016-10" db="EMBL/GenBank/DDBJ databases">
        <authorList>
            <person name="Varghese N."/>
            <person name="Submissions S."/>
        </authorList>
    </citation>
    <scope>NUCLEOTIDE SEQUENCE [LARGE SCALE GENOMIC DNA]</scope>
    <source>
        <strain evidence="13">DSM 45843</strain>
    </source>
</reference>
<dbReference type="AlphaFoldDB" id="A0A1H0S4E1"/>
<evidence type="ECO:0000256" key="8">
    <source>
        <dbReference type="ARBA" id="ARBA00023010"/>
    </source>
</evidence>
<keyword evidence="13" id="KW-1185">Reference proteome</keyword>
<keyword evidence="4 11" id="KW-1003">Cell membrane</keyword>
<evidence type="ECO:0000256" key="5">
    <source>
        <dbReference type="ARBA" id="ARBA00022692"/>
    </source>
</evidence>
<dbReference type="GO" id="GO:0043952">
    <property type="term" value="P:protein transport by the Sec complex"/>
    <property type="evidence" value="ECO:0007669"/>
    <property type="project" value="TreeGrafter"/>
</dbReference>
<dbReference type="GO" id="GO:0065002">
    <property type="term" value="P:intracellular protein transmembrane transport"/>
    <property type="evidence" value="ECO:0007669"/>
    <property type="project" value="TreeGrafter"/>
</dbReference>
<dbReference type="GO" id="GO:0005886">
    <property type="term" value="C:plasma membrane"/>
    <property type="evidence" value="ECO:0007669"/>
    <property type="project" value="UniProtKB-SubCell"/>
</dbReference>
<name>A0A1H0S4E1_9ACTN</name>
<dbReference type="Proteomes" id="UP000199088">
    <property type="component" value="Unassembled WGS sequence"/>
</dbReference>
<evidence type="ECO:0000256" key="1">
    <source>
        <dbReference type="ARBA" id="ARBA00004651"/>
    </source>
</evidence>
<comment type="subcellular location">
    <subcellularLocation>
        <location evidence="1 11">Cell membrane</location>
        <topology evidence="1 11">Multi-pass membrane protein</topology>
    </subcellularLocation>
</comment>
<proteinExistence type="inferred from homology"/>
<keyword evidence="6 11" id="KW-0653">Protein transport</keyword>